<dbReference type="Pfam" id="PF00096">
    <property type="entry name" value="zf-C2H2"/>
    <property type="match status" value="1"/>
</dbReference>
<dbReference type="OrthoDB" id="2687452at2759"/>
<sequence>MSPSSQIIRCGDVSSRSPRASLFEGDLAIEESTKRVRDINNSSKSHMISRTPKSRVTRTGLYRCEWRACKYPGVFSREAELMRHIRSKHVCPGLYECPEENCRRSFNRKDNMMEHLRRKH</sequence>
<organism evidence="3">
    <name type="scientific">Aspergillus arachidicola</name>
    <dbReference type="NCBI Taxonomy" id="656916"/>
    <lineage>
        <taxon>Eukaryota</taxon>
        <taxon>Fungi</taxon>
        <taxon>Dikarya</taxon>
        <taxon>Ascomycota</taxon>
        <taxon>Pezizomycotina</taxon>
        <taxon>Eurotiomycetes</taxon>
        <taxon>Eurotiomycetidae</taxon>
        <taxon>Eurotiales</taxon>
        <taxon>Aspergillaceae</taxon>
        <taxon>Aspergillus</taxon>
        <taxon>Aspergillus subgen. Circumdati</taxon>
    </lineage>
</organism>
<dbReference type="EMBL" id="ML737147">
    <property type="protein sequence ID" value="KAE8340527.1"/>
    <property type="molecule type" value="Genomic_DNA"/>
</dbReference>
<dbReference type="PROSITE" id="PS00028">
    <property type="entry name" value="ZINC_FINGER_C2H2_1"/>
    <property type="match status" value="1"/>
</dbReference>
<dbReference type="Proteomes" id="UP000325558">
    <property type="component" value="Unassembled WGS sequence"/>
</dbReference>
<evidence type="ECO:0000259" key="2">
    <source>
        <dbReference type="PROSITE" id="PS50157"/>
    </source>
</evidence>
<keyword evidence="1" id="KW-0862">Zinc</keyword>
<dbReference type="InterPro" id="IPR013087">
    <property type="entry name" value="Znf_C2H2_type"/>
</dbReference>
<dbReference type="InterPro" id="IPR036236">
    <property type="entry name" value="Znf_C2H2_sf"/>
</dbReference>
<dbReference type="PROSITE" id="PS50157">
    <property type="entry name" value="ZINC_FINGER_C2H2_2"/>
    <property type="match status" value="1"/>
</dbReference>
<dbReference type="AlphaFoldDB" id="A0A5N6Y4Y4"/>
<dbReference type="SUPFAM" id="SSF57667">
    <property type="entry name" value="beta-beta-alpha zinc fingers"/>
    <property type="match status" value="1"/>
</dbReference>
<protein>
    <recommendedName>
        <fullName evidence="2">C2H2-type domain-containing protein</fullName>
    </recommendedName>
</protein>
<keyword evidence="1" id="KW-0863">Zinc-finger</keyword>
<dbReference type="Gene3D" id="3.30.160.60">
    <property type="entry name" value="Classic Zinc Finger"/>
    <property type="match status" value="2"/>
</dbReference>
<keyword evidence="1" id="KW-0479">Metal-binding</keyword>
<dbReference type="SMART" id="SM00355">
    <property type="entry name" value="ZnF_C2H2"/>
    <property type="match status" value="2"/>
</dbReference>
<evidence type="ECO:0000256" key="1">
    <source>
        <dbReference type="PROSITE-ProRule" id="PRU00042"/>
    </source>
</evidence>
<feature type="domain" description="C2H2-type" evidence="2">
    <location>
        <begin position="95"/>
        <end position="120"/>
    </location>
</feature>
<dbReference type="GO" id="GO:0008270">
    <property type="term" value="F:zinc ion binding"/>
    <property type="evidence" value="ECO:0007669"/>
    <property type="project" value="UniProtKB-KW"/>
</dbReference>
<proteinExistence type="predicted"/>
<reference evidence="3" key="1">
    <citation type="submission" date="2019-04" db="EMBL/GenBank/DDBJ databases">
        <title>Friends and foes A comparative genomics study of 23 Aspergillus species from section Flavi.</title>
        <authorList>
            <consortium name="DOE Joint Genome Institute"/>
            <person name="Kjaerbolling I."/>
            <person name="Vesth T."/>
            <person name="Frisvad J.C."/>
            <person name="Nybo J.L."/>
            <person name="Theobald S."/>
            <person name="Kildgaard S."/>
            <person name="Isbrandt T."/>
            <person name="Kuo A."/>
            <person name="Sato A."/>
            <person name="Lyhne E.K."/>
            <person name="Kogle M.E."/>
            <person name="Wiebenga A."/>
            <person name="Kun R.S."/>
            <person name="Lubbers R.J."/>
            <person name="Makela M.R."/>
            <person name="Barry K."/>
            <person name="Chovatia M."/>
            <person name="Clum A."/>
            <person name="Daum C."/>
            <person name="Haridas S."/>
            <person name="He G."/>
            <person name="LaButti K."/>
            <person name="Lipzen A."/>
            <person name="Mondo S."/>
            <person name="Riley R."/>
            <person name="Salamov A."/>
            <person name="Simmons B.A."/>
            <person name="Magnuson J.K."/>
            <person name="Henrissat B."/>
            <person name="Mortensen U.H."/>
            <person name="Larsen T.O."/>
            <person name="Devries R.P."/>
            <person name="Grigoriev I.V."/>
            <person name="Machida M."/>
            <person name="Baker S.E."/>
            <person name="Andersen M.R."/>
        </authorList>
    </citation>
    <scope>NUCLEOTIDE SEQUENCE</scope>
    <source>
        <strain evidence="3">CBS 117612</strain>
    </source>
</reference>
<name>A0A5N6Y4Y4_9EURO</name>
<evidence type="ECO:0000313" key="3">
    <source>
        <dbReference type="EMBL" id="KAE8340527.1"/>
    </source>
</evidence>
<accession>A0A5N6Y4Y4</accession>
<gene>
    <name evidence="3" type="ORF">BDV24DRAFT_61676</name>
</gene>